<name>A0A6A0B536_9ACTN</name>
<keyword evidence="2" id="KW-1185">Reference proteome</keyword>
<evidence type="ECO:0000313" key="1">
    <source>
        <dbReference type="EMBL" id="GFH38907.1"/>
    </source>
</evidence>
<keyword evidence="1" id="KW-0167">Capsid protein</keyword>
<evidence type="ECO:0000313" key="2">
    <source>
        <dbReference type="Proteomes" id="UP000484988"/>
    </source>
</evidence>
<dbReference type="Pfam" id="PF25209">
    <property type="entry name" value="Phage_capsid_4"/>
    <property type="match status" value="1"/>
</dbReference>
<dbReference type="EMBL" id="BLLG01000021">
    <property type="protein sequence ID" value="GFH38907.1"/>
    <property type="molecule type" value="Genomic_DNA"/>
</dbReference>
<accession>A0A6A0B536</accession>
<comment type="caution">
    <text evidence="1">The sequence shown here is derived from an EMBL/GenBank/DDBJ whole genome shotgun (WGS) entry which is preliminary data.</text>
</comment>
<sequence>MAITRFRPEIWSARLLVGWRKELVYAGPQVVNRDYEGEIAEAGDTVRITSISDPTIGTYVPNVTEVNPEELTDAQRTLVIDQAKYWAFKVDDVDKRQAKGNVMPEAMSRAAYRLADQTDQYVAGLYTGAVTANVLGSTGAPINTYTTPTDFYDKVLVPLRTRLTRADVPKMGRYCVVPPEGYASLLLDDRFTDASKSNDPMALRNGFVGRAAGFDIYESNNTPEPTAGVSVVQCGVQAAISFAEQINKTEAYRPEKGFGDAVKGLALYGAKLVRPDGIAIAYIDPAA</sequence>
<keyword evidence="1" id="KW-0946">Virion</keyword>
<dbReference type="RefSeq" id="WP_173266574.1">
    <property type="nucleotide sequence ID" value="NZ_BLLG01000021.1"/>
</dbReference>
<gene>
    <name evidence="1" type="ORF">SCWH03_51700</name>
</gene>
<dbReference type="Proteomes" id="UP000484988">
    <property type="component" value="Unassembled WGS sequence"/>
</dbReference>
<reference evidence="1 2" key="1">
    <citation type="submission" date="2020-02" db="EMBL/GenBank/DDBJ databases">
        <title>Whole Genome Shotgun Sequence of Streptomyces sp. strain CWH03.</title>
        <authorList>
            <person name="Dohra H."/>
            <person name="Kodani S."/>
            <person name="Yamamura H."/>
        </authorList>
    </citation>
    <scope>NUCLEOTIDE SEQUENCE [LARGE SCALE GENOMIC DNA]</scope>
    <source>
        <strain evidence="1 2">CWH03</strain>
    </source>
</reference>
<protein>
    <submittedName>
        <fullName evidence="1">P22 coat protein-protein 5 domain protein</fullName>
    </submittedName>
</protein>
<dbReference type="AlphaFoldDB" id="A0A6A0B536"/>
<proteinExistence type="predicted"/>
<organism evidence="1 2">
    <name type="scientific">Streptomyces pacificus</name>
    <dbReference type="NCBI Taxonomy" id="2705029"/>
    <lineage>
        <taxon>Bacteria</taxon>
        <taxon>Bacillati</taxon>
        <taxon>Actinomycetota</taxon>
        <taxon>Actinomycetes</taxon>
        <taxon>Kitasatosporales</taxon>
        <taxon>Streptomycetaceae</taxon>
        <taxon>Streptomyces</taxon>
    </lineage>
</organism>